<dbReference type="Pfam" id="PF16113">
    <property type="entry name" value="ECH_2"/>
    <property type="match status" value="1"/>
</dbReference>
<organism evidence="5 6">
    <name type="scientific">Lentibacillus kimchii</name>
    <dbReference type="NCBI Taxonomy" id="1542911"/>
    <lineage>
        <taxon>Bacteria</taxon>
        <taxon>Bacillati</taxon>
        <taxon>Bacillota</taxon>
        <taxon>Bacilli</taxon>
        <taxon>Bacillales</taxon>
        <taxon>Bacillaceae</taxon>
        <taxon>Lentibacillus</taxon>
    </lineage>
</organism>
<reference evidence="6" key="1">
    <citation type="journal article" date="2019" name="Int. J. Syst. Evol. Microbiol.">
        <title>The Global Catalogue of Microorganisms (GCM) 10K type strain sequencing project: providing services to taxonomists for standard genome sequencing and annotation.</title>
        <authorList>
            <consortium name="The Broad Institute Genomics Platform"/>
            <consortium name="The Broad Institute Genome Sequencing Center for Infectious Disease"/>
            <person name="Wu L."/>
            <person name="Ma J."/>
        </authorList>
    </citation>
    <scope>NUCLEOTIDE SEQUENCE [LARGE SCALE GENOMIC DNA]</scope>
    <source>
        <strain evidence="6">JCM 30234</strain>
    </source>
</reference>
<keyword evidence="3" id="KW-0378">Hydrolase</keyword>
<feature type="domain" description="Enoyl-CoA hydratase/isomerase" evidence="4">
    <location>
        <begin position="16"/>
        <end position="346"/>
    </location>
</feature>
<comment type="caution">
    <text evidence="5">The sequence shown here is derived from an EMBL/GenBank/DDBJ whole genome shotgun (WGS) entry which is preliminary data.</text>
</comment>
<evidence type="ECO:0000256" key="3">
    <source>
        <dbReference type="ARBA" id="ARBA00022801"/>
    </source>
</evidence>
<gene>
    <name evidence="5" type="ORF">ACFQU8_03865</name>
</gene>
<evidence type="ECO:0000313" key="6">
    <source>
        <dbReference type="Proteomes" id="UP001596620"/>
    </source>
</evidence>
<sequence>MTEDGVSFQRHENGVATITLNQPETLNALTLDMLIPMRDKLRKWRDDDTIKLVLLEGAGSKGFSSGGDMKTLYQAINQSEALEEAERFFEVEYKTDELVASFPKQIVVCMDGVVMGGGVGLSYGASHRIVTEKTKWAMPEMNLGFFPDVGAAYFLNQAPGYTGRYLALTAQVLRAADVLYINAADYMIASDKLDDLKHAIAVTNWHRPNRDEILDNLLQSYSMQPEQPATLAELQTEIDAHFAFESVETIVAALDQADTPFARETMDTMLSKSPVSLKVALAQLIKGETNDLRGCLEVDRTLARNFMQHNDFFEGVRSVLIDKDQAPQYDYRQLSDVSDELVNSFFQNH</sequence>
<dbReference type="NCBIfam" id="NF004127">
    <property type="entry name" value="PRK05617.1"/>
    <property type="match status" value="1"/>
</dbReference>
<proteinExistence type="predicted"/>
<name>A0ABW2UR72_9BACI</name>
<dbReference type="RefSeq" id="WP_382357861.1">
    <property type="nucleotide sequence ID" value="NZ_JBHTGR010000005.1"/>
</dbReference>
<dbReference type="PANTHER" id="PTHR43176:SF3">
    <property type="entry name" value="3-HYDROXYISOBUTYRYL-COA HYDROLASE, MITOCHONDRIAL"/>
    <property type="match status" value="1"/>
</dbReference>
<dbReference type="InterPro" id="IPR032259">
    <property type="entry name" value="HIBYL-CoA-H"/>
</dbReference>
<accession>A0ABW2UR72</accession>
<dbReference type="Proteomes" id="UP001596620">
    <property type="component" value="Unassembled WGS sequence"/>
</dbReference>
<evidence type="ECO:0000313" key="5">
    <source>
        <dbReference type="EMBL" id="MFC7746377.1"/>
    </source>
</evidence>
<dbReference type="EMBL" id="JBHTGR010000005">
    <property type="protein sequence ID" value="MFC7746377.1"/>
    <property type="molecule type" value="Genomic_DNA"/>
</dbReference>
<comment type="catalytic activity">
    <reaction evidence="1">
        <text>3-hydroxy-2-methylpropanoyl-CoA + H2O = 3-hydroxy-2-methylpropanoate + CoA + H(+)</text>
        <dbReference type="Rhea" id="RHEA:20888"/>
        <dbReference type="ChEBI" id="CHEBI:11805"/>
        <dbReference type="ChEBI" id="CHEBI:15377"/>
        <dbReference type="ChEBI" id="CHEBI:15378"/>
        <dbReference type="ChEBI" id="CHEBI:57287"/>
        <dbReference type="ChEBI" id="CHEBI:57340"/>
        <dbReference type="EC" id="3.1.2.4"/>
    </reaction>
</comment>
<evidence type="ECO:0000256" key="2">
    <source>
        <dbReference type="ARBA" id="ARBA00011915"/>
    </source>
</evidence>
<dbReference type="EC" id="3.1.2.4" evidence="2"/>
<dbReference type="Gene3D" id="3.90.226.10">
    <property type="entry name" value="2-enoyl-CoA Hydratase, Chain A, domain 1"/>
    <property type="match status" value="1"/>
</dbReference>
<evidence type="ECO:0000259" key="4">
    <source>
        <dbReference type="Pfam" id="PF16113"/>
    </source>
</evidence>
<dbReference type="InterPro" id="IPR045004">
    <property type="entry name" value="ECH_dom"/>
</dbReference>
<evidence type="ECO:0000256" key="1">
    <source>
        <dbReference type="ARBA" id="ARBA00001709"/>
    </source>
</evidence>
<dbReference type="InterPro" id="IPR029045">
    <property type="entry name" value="ClpP/crotonase-like_dom_sf"/>
</dbReference>
<dbReference type="PANTHER" id="PTHR43176">
    <property type="entry name" value="3-HYDROXYISOBUTYRYL-COA HYDROLASE-RELATED"/>
    <property type="match status" value="1"/>
</dbReference>
<dbReference type="SUPFAM" id="SSF52096">
    <property type="entry name" value="ClpP/crotonase"/>
    <property type="match status" value="1"/>
</dbReference>
<keyword evidence="6" id="KW-1185">Reference proteome</keyword>
<protein>
    <recommendedName>
        <fullName evidence="2">3-hydroxyisobutyryl-CoA hydrolase</fullName>
        <ecNumber evidence="2">3.1.2.4</ecNumber>
    </recommendedName>
</protein>
<dbReference type="CDD" id="cd06558">
    <property type="entry name" value="crotonase-like"/>
    <property type="match status" value="1"/>
</dbReference>